<dbReference type="Proteomes" id="UP000177171">
    <property type="component" value="Unassembled WGS sequence"/>
</dbReference>
<evidence type="ECO:0000259" key="1">
    <source>
        <dbReference type="Pfam" id="PF01521"/>
    </source>
</evidence>
<dbReference type="AlphaFoldDB" id="A0A1G2LP81"/>
<dbReference type="GO" id="GO:0005506">
    <property type="term" value="F:iron ion binding"/>
    <property type="evidence" value="ECO:0007669"/>
    <property type="project" value="TreeGrafter"/>
</dbReference>
<dbReference type="GO" id="GO:0051537">
    <property type="term" value="F:2 iron, 2 sulfur cluster binding"/>
    <property type="evidence" value="ECO:0007669"/>
    <property type="project" value="TreeGrafter"/>
</dbReference>
<dbReference type="NCBIfam" id="TIGR00049">
    <property type="entry name" value="iron-sulfur cluster assembly accessory protein"/>
    <property type="match status" value="1"/>
</dbReference>
<dbReference type="GO" id="GO:0016226">
    <property type="term" value="P:iron-sulfur cluster assembly"/>
    <property type="evidence" value="ECO:0007669"/>
    <property type="project" value="InterPro"/>
</dbReference>
<dbReference type="InterPro" id="IPR017870">
    <property type="entry name" value="FeS_cluster_insertion_CS"/>
</dbReference>
<dbReference type="Pfam" id="PF01521">
    <property type="entry name" value="Fe-S_biosyn"/>
    <property type="match status" value="1"/>
</dbReference>
<comment type="caution">
    <text evidence="2">The sequence shown here is derived from an EMBL/GenBank/DDBJ whole genome shotgun (WGS) entry which is preliminary data.</text>
</comment>
<dbReference type="Gene3D" id="2.60.300.12">
    <property type="entry name" value="HesB-like domain"/>
    <property type="match status" value="1"/>
</dbReference>
<dbReference type="PROSITE" id="PS01152">
    <property type="entry name" value="HESB"/>
    <property type="match status" value="1"/>
</dbReference>
<dbReference type="PANTHER" id="PTHR43011">
    <property type="entry name" value="IRON-SULFUR CLUSTER ASSEMBLY 2 HOMOLOG, MITOCHONDRIAL"/>
    <property type="match status" value="1"/>
</dbReference>
<dbReference type="InterPro" id="IPR035903">
    <property type="entry name" value="HesB-like_dom_sf"/>
</dbReference>
<feature type="domain" description="Core" evidence="1">
    <location>
        <begin position="1"/>
        <end position="124"/>
    </location>
</feature>
<dbReference type="SUPFAM" id="SSF89360">
    <property type="entry name" value="HesB-like domain"/>
    <property type="match status" value="1"/>
</dbReference>
<gene>
    <name evidence="2" type="ORF">A3G49_01130</name>
</gene>
<dbReference type="InterPro" id="IPR000361">
    <property type="entry name" value="ATAP_core_dom"/>
</dbReference>
<dbReference type="EMBL" id="MHQY01000028">
    <property type="protein sequence ID" value="OHA13425.1"/>
    <property type="molecule type" value="Genomic_DNA"/>
</dbReference>
<sequence>MAIDVTEAAANKVKGEIEWFLKKRKAEDPNFNKEIFLRFGVKGGGCSGLSYILELDAEVEKHDKIFPNEKMLAEGKGADWGFKIVVDAKSYLYLNGTAIDYVFHGLEAGFVFKNPNAKSGCGCGTSFSPE</sequence>
<proteinExistence type="predicted"/>
<protein>
    <recommendedName>
        <fullName evidence="1">Core domain-containing protein</fullName>
    </recommendedName>
</protein>
<evidence type="ECO:0000313" key="3">
    <source>
        <dbReference type="Proteomes" id="UP000177171"/>
    </source>
</evidence>
<organism evidence="2 3">
    <name type="scientific">Candidatus Sungbacteria bacterium RIFCSPLOWO2_12_FULL_41_11</name>
    <dbReference type="NCBI Taxonomy" id="1802286"/>
    <lineage>
        <taxon>Bacteria</taxon>
        <taxon>Candidatus Sungiibacteriota</taxon>
    </lineage>
</organism>
<reference evidence="2 3" key="1">
    <citation type="journal article" date="2016" name="Nat. Commun.">
        <title>Thousands of microbial genomes shed light on interconnected biogeochemical processes in an aquifer system.</title>
        <authorList>
            <person name="Anantharaman K."/>
            <person name="Brown C.T."/>
            <person name="Hug L.A."/>
            <person name="Sharon I."/>
            <person name="Castelle C.J."/>
            <person name="Probst A.J."/>
            <person name="Thomas B.C."/>
            <person name="Singh A."/>
            <person name="Wilkins M.J."/>
            <person name="Karaoz U."/>
            <person name="Brodie E.L."/>
            <person name="Williams K.H."/>
            <person name="Hubbard S.S."/>
            <person name="Banfield J.F."/>
        </authorList>
    </citation>
    <scope>NUCLEOTIDE SEQUENCE [LARGE SCALE GENOMIC DNA]</scope>
</reference>
<accession>A0A1G2LP81</accession>
<dbReference type="PANTHER" id="PTHR43011:SF1">
    <property type="entry name" value="IRON-SULFUR CLUSTER ASSEMBLY 2 HOMOLOG, MITOCHONDRIAL"/>
    <property type="match status" value="1"/>
</dbReference>
<name>A0A1G2LP81_9BACT</name>
<evidence type="ECO:0000313" key="2">
    <source>
        <dbReference type="EMBL" id="OHA13425.1"/>
    </source>
</evidence>
<dbReference type="InterPro" id="IPR016092">
    <property type="entry name" value="ATAP"/>
</dbReference>
<dbReference type="GO" id="GO:0051539">
    <property type="term" value="F:4 iron, 4 sulfur cluster binding"/>
    <property type="evidence" value="ECO:0007669"/>
    <property type="project" value="TreeGrafter"/>
</dbReference>